<comment type="caution">
    <text evidence="3">The sequence shown here is derived from an EMBL/GenBank/DDBJ whole genome shotgun (WGS) entry which is preliminary data.</text>
</comment>
<organism evidence="3 4">
    <name type="scientific">Candidatus Beckwithbacteria bacterium GW2011_GWB1_47_15</name>
    <dbReference type="NCBI Taxonomy" id="1618371"/>
    <lineage>
        <taxon>Bacteria</taxon>
        <taxon>Candidatus Beckwithiibacteriota</taxon>
    </lineage>
</organism>
<dbReference type="Gene3D" id="2.40.70.10">
    <property type="entry name" value="Acid Proteases"/>
    <property type="match status" value="1"/>
</dbReference>
<dbReference type="Gene3D" id="3.30.470.20">
    <property type="entry name" value="ATP-grasp fold, B domain"/>
    <property type="match status" value="1"/>
</dbReference>
<dbReference type="GO" id="GO:0005524">
    <property type="term" value="F:ATP binding"/>
    <property type="evidence" value="ECO:0007669"/>
    <property type="project" value="UniProtKB-UniRule"/>
</dbReference>
<dbReference type="PANTHER" id="PTHR21621">
    <property type="entry name" value="RIBOSOMAL PROTEIN S6 MODIFICATION PROTEIN"/>
    <property type="match status" value="1"/>
</dbReference>
<proteinExistence type="predicted"/>
<dbReference type="GO" id="GO:0046872">
    <property type="term" value="F:metal ion binding"/>
    <property type="evidence" value="ECO:0007669"/>
    <property type="project" value="InterPro"/>
</dbReference>
<dbReference type="Pfam" id="PF14397">
    <property type="entry name" value="ATPgrasp_ST"/>
    <property type="match status" value="1"/>
</dbReference>
<dbReference type="GO" id="GO:0009432">
    <property type="term" value="P:SOS response"/>
    <property type="evidence" value="ECO:0007669"/>
    <property type="project" value="TreeGrafter"/>
</dbReference>
<dbReference type="InterPro" id="IPR039523">
    <property type="entry name" value="RimK-rel_E_lig_ATP-grasp"/>
</dbReference>
<dbReference type="InterPro" id="IPR021109">
    <property type="entry name" value="Peptidase_aspartic_dom_sf"/>
</dbReference>
<dbReference type="PROSITE" id="PS50975">
    <property type="entry name" value="ATP_GRASP"/>
    <property type="match status" value="1"/>
</dbReference>
<sequence>MRRSDILGMNARNHLYQSRYNKPKGKKIAGSKLLTKSTLRKARLAVPKLYRVFKREEAVEKYDFMKLPESFVVKPSQGLGGEGILVIERGGEYAGEWVTVDKQLVAANDLRLHIKDILAGKYSMHDLPDTAFVEERVRVHPRFSPISFQGTPDIGVLVFNRVPVMAFLRLATRESHGKANMFQGAVACGIDMATGVTTDAVRHTSQITFFPGTRRKLRGIRVPRWDKVLRLAVEAAEAVGLGFCRVDVALQPKLTREGKLKSKPMVLEVNSQPGLKIQLANAAGLRRRLTRVEGLKVKTVRQGLEIGKQLFAARDEAESIQGGVVHVGVFENLEVEDFLGEKHQVAAKIDTGAFRTSIDEALAKRLGLTDPENVLWNVGYRSALGREERKVVGLTFWLRDKKIKTSASVADRSKLKRPMIVGRRDLLGFSLRVREKEAEQEA</sequence>
<protein>
    <submittedName>
        <fullName evidence="3">Alpha-L-glutamate ligase-like protein</fullName>
    </submittedName>
</protein>
<evidence type="ECO:0000259" key="2">
    <source>
        <dbReference type="PROSITE" id="PS50975"/>
    </source>
</evidence>
<dbReference type="Proteomes" id="UP000033860">
    <property type="component" value="Unassembled WGS sequence"/>
</dbReference>
<accession>A0A0G1UTU9</accession>
<name>A0A0G1UTU9_9BACT</name>
<reference evidence="3 4" key="1">
    <citation type="journal article" date="2015" name="Nature">
        <title>rRNA introns, odd ribosomes, and small enigmatic genomes across a large radiation of phyla.</title>
        <authorList>
            <person name="Brown C.T."/>
            <person name="Hug L.A."/>
            <person name="Thomas B.C."/>
            <person name="Sharon I."/>
            <person name="Castelle C.J."/>
            <person name="Singh A."/>
            <person name="Wilkins M.J."/>
            <person name="Williams K.H."/>
            <person name="Banfield J.F."/>
        </authorList>
    </citation>
    <scope>NUCLEOTIDE SEQUENCE [LARGE SCALE GENOMIC DNA]</scope>
</reference>
<dbReference type="AlphaFoldDB" id="A0A0G1UTU9"/>
<gene>
    <name evidence="3" type="ORF">UX85_C0004G0052</name>
</gene>
<dbReference type="SUPFAM" id="SSF56059">
    <property type="entry name" value="Glutathione synthetase ATP-binding domain-like"/>
    <property type="match status" value="1"/>
</dbReference>
<evidence type="ECO:0000313" key="4">
    <source>
        <dbReference type="Proteomes" id="UP000033860"/>
    </source>
</evidence>
<evidence type="ECO:0000256" key="1">
    <source>
        <dbReference type="PROSITE-ProRule" id="PRU00409"/>
    </source>
</evidence>
<dbReference type="EMBL" id="LCNT01000004">
    <property type="protein sequence ID" value="KKU61130.1"/>
    <property type="molecule type" value="Genomic_DNA"/>
</dbReference>
<dbReference type="GO" id="GO:0018169">
    <property type="term" value="F:ribosomal S6-glutamic acid ligase activity"/>
    <property type="evidence" value="ECO:0007669"/>
    <property type="project" value="TreeGrafter"/>
</dbReference>
<feature type="domain" description="ATP-grasp" evidence="2">
    <location>
        <begin position="36"/>
        <end position="296"/>
    </location>
</feature>
<dbReference type="InterPro" id="IPR011761">
    <property type="entry name" value="ATP-grasp"/>
</dbReference>
<evidence type="ECO:0000313" key="3">
    <source>
        <dbReference type="EMBL" id="KKU61130.1"/>
    </source>
</evidence>
<dbReference type="Gene3D" id="3.30.1490.20">
    <property type="entry name" value="ATP-grasp fold, A domain"/>
    <property type="match status" value="1"/>
</dbReference>
<dbReference type="GO" id="GO:0005737">
    <property type="term" value="C:cytoplasm"/>
    <property type="evidence" value="ECO:0007669"/>
    <property type="project" value="TreeGrafter"/>
</dbReference>
<keyword evidence="1" id="KW-0067">ATP-binding</keyword>
<keyword evidence="3" id="KW-0436">Ligase</keyword>
<dbReference type="InterPro" id="IPR013815">
    <property type="entry name" value="ATP_grasp_subdomain_1"/>
</dbReference>
<keyword evidence="1" id="KW-0547">Nucleotide-binding</keyword>
<dbReference type="PANTHER" id="PTHR21621:SF0">
    <property type="entry name" value="BETA-CITRYLGLUTAMATE SYNTHASE B-RELATED"/>
    <property type="match status" value="1"/>
</dbReference>
<dbReference type="SUPFAM" id="SSF50630">
    <property type="entry name" value="Acid proteases"/>
    <property type="match status" value="1"/>
</dbReference>